<reference evidence="5" key="1">
    <citation type="submission" date="2025-08" db="UniProtKB">
        <authorList>
            <consortium name="Ensembl"/>
        </authorList>
    </citation>
    <scope>IDENTIFICATION</scope>
</reference>
<evidence type="ECO:0000256" key="3">
    <source>
        <dbReference type="SAM" id="SignalP"/>
    </source>
</evidence>
<evidence type="ECO:0000313" key="5">
    <source>
        <dbReference type="Ensembl" id="ENSVKKP00000011756.1"/>
    </source>
</evidence>
<dbReference type="InterPro" id="IPR001452">
    <property type="entry name" value="SH3_domain"/>
</dbReference>
<dbReference type="InterPro" id="IPR035554">
    <property type="entry name" value="Otoraplin_SH3"/>
</dbReference>
<name>A0A8D2JAC0_VARKO</name>
<dbReference type="Gene3D" id="2.30.30.40">
    <property type="entry name" value="SH3 Domains"/>
    <property type="match status" value="1"/>
</dbReference>
<evidence type="ECO:0000256" key="1">
    <source>
        <dbReference type="ARBA" id="ARBA00022443"/>
    </source>
</evidence>
<dbReference type="GO" id="GO:0001502">
    <property type="term" value="P:cartilage condensation"/>
    <property type="evidence" value="ECO:0007669"/>
    <property type="project" value="TreeGrafter"/>
</dbReference>
<evidence type="ECO:0000256" key="2">
    <source>
        <dbReference type="PROSITE-ProRule" id="PRU00192"/>
    </source>
</evidence>
<feature type="domain" description="SH3" evidence="4">
    <location>
        <begin position="42"/>
        <end position="114"/>
    </location>
</feature>
<feature type="signal peptide" evidence="3">
    <location>
        <begin position="1"/>
        <end position="17"/>
    </location>
</feature>
<dbReference type="InterPro" id="IPR042801">
    <property type="entry name" value="OTOR"/>
</dbReference>
<dbReference type="PROSITE" id="PS50002">
    <property type="entry name" value="SH3"/>
    <property type="match status" value="1"/>
</dbReference>
<dbReference type="PANTHER" id="PTHR47146">
    <property type="entry name" value="OTORAPLIN"/>
    <property type="match status" value="1"/>
</dbReference>
<dbReference type="OMA" id="LCADDDC"/>
<dbReference type="AlphaFoldDB" id="A0A8D2JAC0"/>
<dbReference type="SUPFAM" id="SSF50044">
    <property type="entry name" value="SH3-domain"/>
    <property type="match status" value="1"/>
</dbReference>
<sequence>MPHTVSLLIFLLYSGVAFPIVKGIFMDKLASKKLCADEECLYAISVTRAEDDYNAPDCRFINIKKGQLIYVYSKLVKERGAGEFWAGSVYGEHYEDQMGNVGYFPRSLVTEQHVYQDANKTLSTKVWNKLARQMLPHESFASARVGSSSKSLRLSP</sequence>
<dbReference type="Ensembl" id="ENSVKKT00000012036.1">
    <property type="protein sequence ID" value="ENSVKKP00000011756.1"/>
    <property type="gene ID" value="ENSVKKG00000008183.1"/>
</dbReference>
<keyword evidence="1 2" id="KW-0728">SH3 domain</keyword>
<dbReference type="Pfam" id="PF07653">
    <property type="entry name" value="SH3_2"/>
    <property type="match status" value="1"/>
</dbReference>
<evidence type="ECO:0000313" key="6">
    <source>
        <dbReference type="Proteomes" id="UP000694545"/>
    </source>
</evidence>
<dbReference type="Proteomes" id="UP000694545">
    <property type="component" value="Unplaced"/>
</dbReference>
<dbReference type="InterPro" id="IPR036028">
    <property type="entry name" value="SH3-like_dom_sf"/>
</dbReference>
<proteinExistence type="predicted"/>
<protein>
    <submittedName>
        <fullName evidence="5">Otoraplin</fullName>
    </submittedName>
</protein>
<reference evidence="5" key="2">
    <citation type="submission" date="2025-09" db="UniProtKB">
        <authorList>
            <consortium name="Ensembl"/>
        </authorList>
    </citation>
    <scope>IDENTIFICATION</scope>
</reference>
<keyword evidence="3" id="KW-0732">Signal</keyword>
<dbReference type="PANTHER" id="PTHR47146:SF1">
    <property type="entry name" value="OTORAPLIN"/>
    <property type="match status" value="1"/>
</dbReference>
<feature type="chain" id="PRO_5034211985" evidence="3">
    <location>
        <begin position="18"/>
        <end position="156"/>
    </location>
</feature>
<evidence type="ECO:0000259" key="4">
    <source>
        <dbReference type="PROSITE" id="PS50002"/>
    </source>
</evidence>
<keyword evidence="6" id="KW-1185">Reference proteome</keyword>
<dbReference type="CDD" id="cd11891">
    <property type="entry name" value="MIAL"/>
    <property type="match status" value="1"/>
</dbReference>
<organism evidence="5 6">
    <name type="scientific">Varanus komodoensis</name>
    <name type="common">Komodo dragon</name>
    <dbReference type="NCBI Taxonomy" id="61221"/>
    <lineage>
        <taxon>Eukaryota</taxon>
        <taxon>Metazoa</taxon>
        <taxon>Chordata</taxon>
        <taxon>Craniata</taxon>
        <taxon>Vertebrata</taxon>
        <taxon>Euteleostomi</taxon>
        <taxon>Lepidosauria</taxon>
        <taxon>Squamata</taxon>
        <taxon>Bifurcata</taxon>
        <taxon>Unidentata</taxon>
        <taxon>Episquamata</taxon>
        <taxon>Toxicofera</taxon>
        <taxon>Anguimorpha</taxon>
        <taxon>Paleoanguimorpha</taxon>
        <taxon>Varanoidea</taxon>
        <taxon>Varanidae</taxon>
        <taxon>Varanus</taxon>
    </lineage>
</organism>
<accession>A0A8D2JAC0</accession>